<organism evidence="1 2">
    <name type="scientific">Racocetra persica</name>
    <dbReference type="NCBI Taxonomy" id="160502"/>
    <lineage>
        <taxon>Eukaryota</taxon>
        <taxon>Fungi</taxon>
        <taxon>Fungi incertae sedis</taxon>
        <taxon>Mucoromycota</taxon>
        <taxon>Glomeromycotina</taxon>
        <taxon>Glomeromycetes</taxon>
        <taxon>Diversisporales</taxon>
        <taxon>Gigasporaceae</taxon>
        <taxon>Racocetra</taxon>
    </lineage>
</organism>
<comment type="caution">
    <text evidence="1">The sequence shown here is derived from an EMBL/GenBank/DDBJ whole genome shotgun (WGS) entry which is preliminary data.</text>
</comment>
<protein>
    <submittedName>
        <fullName evidence="1">6004_t:CDS:1</fullName>
    </submittedName>
</protein>
<evidence type="ECO:0000313" key="1">
    <source>
        <dbReference type="EMBL" id="CAG8710009.1"/>
    </source>
</evidence>
<dbReference type="EMBL" id="CAJVQC010020735">
    <property type="protein sequence ID" value="CAG8710009.1"/>
    <property type="molecule type" value="Genomic_DNA"/>
</dbReference>
<accession>A0ACA9PHW7</accession>
<sequence length="362" mass="39726">SIAYLTLAERKVMGSMQRRLGPNQVGSYGLLQPLSDGLKLLVKESVLPSQANKGLFYLAPFITLTLSLLGWVPIPFAKASPLADMSLGLLYLMALSSLGVYGVLLAGWSANSKYAFIGSLRSTAQLVSYELPFALLILIVVIIPGSLSLSHIIEAQEPVWYLVPLLPIWVLWVMVVVAETNRAPFDLPESESELVAGFFTEHSALPFAYFFLAEYGSMILISVLSSILFLGGYLLPGDISTSPVLESLVLGVKSCFLLFLLIWIRASFPRVRFDQLMYLCWAGLIPILFGLVVLVPSILGKYLLERLFNRTSPENNTTPQGPYTLEQFLEMVTEPGATSIQLWSKHKRYALTGPIRAGGSGS</sequence>
<reference evidence="1" key="1">
    <citation type="submission" date="2021-06" db="EMBL/GenBank/DDBJ databases">
        <authorList>
            <person name="Kallberg Y."/>
            <person name="Tangrot J."/>
            <person name="Rosling A."/>
        </authorList>
    </citation>
    <scope>NUCLEOTIDE SEQUENCE</scope>
    <source>
        <strain evidence="1">MA461A</strain>
    </source>
</reference>
<evidence type="ECO:0000313" key="2">
    <source>
        <dbReference type="Proteomes" id="UP000789920"/>
    </source>
</evidence>
<name>A0ACA9PHW7_9GLOM</name>
<feature type="non-terminal residue" evidence="1">
    <location>
        <position position="1"/>
    </location>
</feature>
<dbReference type="Proteomes" id="UP000789920">
    <property type="component" value="Unassembled WGS sequence"/>
</dbReference>
<gene>
    <name evidence="1" type="ORF">RPERSI_LOCUS10472</name>
</gene>
<keyword evidence="2" id="KW-1185">Reference proteome</keyword>
<proteinExistence type="predicted"/>